<keyword evidence="2" id="KW-0812">Transmembrane</keyword>
<protein>
    <recommendedName>
        <fullName evidence="5">DUF2933 domain-containing protein</fullName>
    </recommendedName>
</protein>
<evidence type="ECO:0008006" key="5">
    <source>
        <dbReference type="Google" id="ProtNLM"/>
    </source>
</evidence>
<feature type="transmembrane region" description="Helical" evidence="2">
    <location>
        <begin position="12"/>
        <end position="32"/>
    </location>
</feature>
<sequence>MIKNTTLYLKGLLQHHPLIAGLAVAVAFTLLFNLGGLFAVATLPVLLSVLPCLVMVWLCMKSMGGETCKQEVPEQSSLTRMNETTVVDQENRHA</sequence>
<name>A0A0P7CY24_PSEPU</name>
<feature type="region of interest" description="Disordered" evidence="1">
    <location>
        <begin position="74"/>
        <end position="94"/>
    </location>
</feature>
<evidence type="ECO:0000313" key="3">
    <source>
        <dbReference type="EMBL" id="KPM59591.1"/>
    </source>
</evidence>
<gene>
    <name evidence="3" type="ORF">HB13667_24695</name>
</gene>
<feature type="transmembrane region" description="Helical" evidence="2">
    <location>
        <begin position="38"/>
        <end position="60"/>
    </location>
</feature>
<comment type="caution">
    <text evidence="3">The sequence shown here is derived from an EMBL/GenBank/DDBJ whole genome shotgun (WGS) entry which is preliminary data.</text>
</comment>
<evidence type="ECO:0000313" key="4">
    <source>
        <dbReference type="Proteomes" id="UP000050437"/>
    </source>
</evidence>
<evidence type="ECO:0000256" key="2">
    <source>
        <dbReference type="SAM" id="Phobius"/>
    </source>
</evidence>
<proteinExistence type="predicted"/>
<evidence type="ECO:0000256" key="1">
    <source>
        <dbReference type="SAM" id="MobiDB-lite"/>
    </source>
</evidence>
<dbReference type="RefSeq" id="WP_003131929.1">
    <property type="nucleotide sequence ID" value="NZ_JAJSQQ010000048.1"/>
</dbReference>
<dbReference type="AlphaFoldDB" id="A0A0P7CY24"/>
<dbReference type="EMBL" id="LKKS01000131">
    <property type="protein sequence ID" value="KPM59591.1"/>
    <property type="molecule type" value="Genomic_DNA"/>
</dbReference>
<keyword evidence="2" id="KW-1133">Transmembrane helix</keyword>
<organism evidence="3 4">
    <name type="scientific">Pseudomonas putida</name>
    <name type="common">Arthrobacter siderocapsulatus</name>
    <dbReference type="NCBI Taxonomy" id="303"/>
    <lineage>
        <taxon>Bacteria</taxon>
        <taxon>Pseudomonadati</taxon>
        <taxon>Pseudomonadota</taxon>
        <taxon>Gammaproteobacteria</taxon>
        <taxon>Pseudomonadales</taxon>
        <taxon>Pseudomonadaceae</taxon>
        <taxon>Pseudomonas</taxon>
    </lineage>
</organism>
<accession>A0A0P7CY24</accession>
<dbReference type="Proteomes" id="UP000050437">
    <property type="component" value="Unassembled WGS sequence"/>
</dbReference>
<reference evidence="3 4" key="1">
    <citation type="submission" date="2015-10" db="EMBL/GenBank/DDBJ databases">
        <title>Pseudomonas putida clinical strains.</title>
        <authorList>
            <person name="Molina L."/>
            <person name="Udaondo Z."/>
        </authorList>
    </citation>
    <scope>NUCLEOTIDE SEQUENCE [LARGE SCALE GENOMIC DNA]</scope>
    <source>
        <strain evidence="3 4">HB13667</strain>
    </source>
</reference>
<keyword evidence="2" id="KW-0472">Membrane</keyword>
<feature type="compositionally biased region" description="Polar residues" evidence="1">
    <location>
        <begin position="74"/>
        <end position="88"/>
    </location>
</feature>